<feature type="region of interest" description="Disordered" evidence="1">
    <location>
        <begin position="61"/>
        <end position="83"/>
    </location>
</feature>
<dbReference type="EMBL" id="JAIWYP010000011">
    <property type="protein sequence ID" value="KAH3739143.1"/>
    <property type="molecule type" value="Genomic_DNA"/>
</dbReference>
<evidence type="ECO:0000313" key="2">
    <source>
        <dbReference type="EMBL" id="KAH3739143.1"/>
    </source>
</evidence>
<gene>
    <name evidence="2" type="ORF">DPMN_045790</name>
</gene>
<protein>
    <submittedName>
        <fullName evidence="2">Uncharacterized protein</fullName>
    </submittedName>
</protein>
<keyword evidence="3" id="KW-1185">Reference proteome</keyword>
<dbReference type="AlphaFoldDB" id="A0A9D4D8F5"/>
<dbReference type="Proteomes" id="UP000828390">
    <property type="component" value="Unassembled WGS sequence"/>
</dbReference>
<proteinExistence type="predicted"/>
<organism evidence="2 3">
    <name type="scientific">Dreissena polymorpha</name>
    <name type="common">Zebra mussel</name>
    <name type="synonym">Mytilus polymorpha</name>
    <dbReference type="NCBI Taxonomy" id="45954"/>
    <lineage>
        <taxon>Eukaryota</taxon>
        <taxon>Metazoa</taxon>
        <taxon>Spiralia</taxon>
        <taxon>Lophotrochozoa</taxon>
        <taxon>Mollusca</taxon>
        <taxon>Bivalvia</taxon>
        <taxon>Autobranchia</taxon>
        <taxon>Heteroconchia</taxon>
        <taxon>Euheterodonta</taxon>
        <taxon>Imparidentia</taxon>
        <taxon>Neoheterodontei</taxon>
        <taxon>Myida</taxon>
        <taxon>Dreissenoidea</taxon>
        <taxon>Dreissenidae</taxon>
        <taxon>Dreissena</taxon>
    </lineage>
</organism>
<accession>A0A9D4D8F5</accession>
<evidence type="ECO:0000256" key="1">
    <source>
        <dbReference type="SAM" id="MobiDB-lite"/>
    </source>
</evidence>
<name>A0A9D4D8F5_DREPO</name>
<evidence type="ECO:0000313" key="3">
    <source>
        <dbReference type="Proteomes" id="UP000828390"/>
    </source>
</evidence>
<sequence length="113" mass="12720">MIVDGLRLAIYQQSMPHRQHLTPRRYMRVFLDTALQTILSSRLLLTASGMEQRRYVQISTTASTGQSHVTSTPSAPTLTAASSVNARPDTETWMWSGENTVLVRTDPKVPYRD</sequence>
<feature type="compositionally biased region" description="Low complexity" evidence="1">
    <location>
        <begin position="70"/>
        <end position="83"/>
    </location>
</feature>
<comment type="caution">
    <text evidence="2">The sequence shown here is derived from an EMBL/GenBank/DDBJ whole genome shotgun (WGS) entry which is preliminary data.</text>
</comment>
<reference evidence="2" key="2">
    <citation type="submission" date="2020-11" db="EMBL/GenBank/DDBJ databases">
        <authorList>
            <person name="McCartney M.A."/>
            <person name="Auch B."/>
            <person name="Kono T."/>
            <person name="Mallez S."/>
            <person name="Becker A."/>
            <person name="Gohl D.M."/>
            <person name="Silverstein K.A.T."/>
            <person name="Koren S."/>
            <person name="Bechman K.B."/>
            <person name="Herman A."/>
            <person name="Abrahante J.E."/>
            <person name="Garbe J."/>
        </authorList>
    </citation>
    <scope>NUCLEOTIDE SEQUENCE</scope>
    <source>
        <strain evidence="2">Duluth1</strain>
        <tissue evidence="2">Whole animal</tissue>
    </source>
</reference>
<reference evidence="2" key="1">
    <citation type="journal article" date="2019" name="bioRxiv">
        <title>The Genome of the Zebra Mussel, Dreissena polymorpha: A Resource for Invasive Species Research.</title>
        <authorList>
            <person name="McCartney M.A."/>
            <person name="Auch B."/>
            <person name="Kono T."/>
            <person name="Mallez S."/>
            <person name="Zhang Y."/>
            <person name="Obille A."/>
            <person name="Becker A."/>
            <person name="Abrahante J.E."/>
            <person name="Garbe J."/>
            <person name="Badalamenti J.P."/>
            <person name="Herman A."/>
            <person name="Mangelson H."/>
            <person name="Liachko I."/>
            <person name="Sullivan S."/>
            <person name="Sone E.D."/>
            <person name="Koren S."/>
            <person name="Silverstein K.A.T."/>
            <person name="Beckman K.B."/>
            <person name="Gohl D.M."/>
        </authorList>
    </citation>
    <scope>NUCLEOTIDE SEQUENCE</scope>
    <source>
        <strain evidence="2">Duluth1</strain>
        <tissue evidence="2">Whole animal</tissue>
    </source>
</reference>